<evidence type="ECO:0000259" key="1">
    <source>
        <dbReference type="PROSITE" id="PS51186"/>
    </source>
</evidence>
<dbReference type="GO" id="GO:0016747">
    <property type="term" value="F:acyltransferase activity, transferring groups other than amino-acyl groups"/>
    <property type="evidence" value="ECO:0007669"/>
    <property type="project" value="InterPro"/>
</dbReference>
<proteinExistence type="predicted"/>
<dbReference type="InterPro" id="IPR000182">
    <property type="entry name" value="GNAT_dom"/>
</dbReference>
<gene>
    <name evidence="2" type="ORF">IW15_03145</name>
</gene>
<organism evidence="2 3">
    <name type="scientific">Chryseobacterium soli</name>
    <dbReference type="NCBI Taxonomy" id="445961"/>
    <lineage>
        <taxon>Bacteria</taxon>
        <taxon>Pseudomonadati</taxon>
        <taxon>Bacteroidota</taxon>
        <taxon>Flavobacteriia</taxon>
        <taxon>Flavobacteriales</taxon>
        <taxon>Weeksellaceae</taxon>
        <taxon>Chryseobacterium group</taxon>
        <taxon>Chryseobacterium</taxon>
    </lineage>
</organism>
<sequence length="180" mass="20347">MTIRKAEARDYPAIIELQNVNTPDQLSEEEKKQGFIVSSMTEHTLDAINKNLGVLVALEEGNLAGFVCLTTTDPIPEHPVVKAMYNSFQQQTFNHKPLTEYRVFLYGPILINQKWRGQGIAKKLFYAVKNFTENQYDLGAAFINDKNTHSLAVHIQGLGMTALRPFTCKNETFQLVVFPV</sequence>
<feature type="domain" description="N-acetyltransferase" evidence="1">
    <location>
        <begin position="1"/>
        <end position="180"/>
    </location>
</feature>
<dbReference type="SUPFAM" id="SSF55729">
    <property type="entry name" value="Acyl-CoA N-acyltransferases (Nat)"/>
    <property type="match status" value="1"/>
</dbReference>
<dbReference type="Pfam" id="PF00583">
    <property type="entry name" value="Acetyltransf_1"/>
    <property type="match status" value="1"/>
</dbReference>
<dbReference type="Proteomes" id="UP000028705">
    <property type="component" value="Unassembled WGS sequence"/>
</dbReference>
<dbReference type="CDD" id="cd04301">
    <property type="entry name" value="NAT_SF"/>
    <property type="match status" value="1"/>
</dbReference>
<accession>A0A086ACN1</accession>
<dbReference type="OrthoDB" id="5109343at2"/>
<evidence type="ECO:0000313" key="2">
    <source>
        <dbReference type="EMBL" id="KFF14445.1"/>
    </source>
</evidence>
<dbReference type="InterPro" id="IPR016181">
    <property type="entry name" value="Acyl_CoA_acyltransferase"/>
</dbReference>
<dbReference type="PROSITE" id="PS51186">
    <property type="entry name" value="GNAT"/>
    <property type="match status" value="1"/>
</dbReference>
<keyword evidence="3" id="KW-1185">Reference proteome</keyword>
<dbReference type="EMBL" id="JPRH01000001">
    <property type="protein sequence ID" value="KFF14445.1"/>
    <property type="molecule type" value="Genomic_DNA"/>
</dbReference>
<comment type="caution">
    <text evidence="2">The sequence shown here is derived from an EMBL/GenBank/DDBJ whole genome shotgun (WGS) entry which is preliminary data.</text>
</comment>
<protein>
    <recommendedName>
        <fullName evidence="1">N-acetyltransferase domain-containing protein</fullName>
    </recommendedName>
</protein>
<dbReference type="eggNOG" id="COG1247">
    <property type="taxonomic scope" value="Bacteria"/>
</dbReference>
<name>A0A086ACN1_9FLAO</name>
<dbReference type="Gene3D" id="3.40.630.30">
    <property type="match status" value="1"/>
</dbReference>
<reference evidence="2 3" key="1">
    <citation type="submission" date="2014-07" db="EMBL/GenBank/DDBJ databases">
        <title>Genome of Chryseobacterium soli DSM 19298.</title>
        <authorList>
            <person name="Stropko S.J."/>
            <person name="Pipes S.E."/>
            <person name="Newman J."/>
        </authorList>
    </citation>
    <scope>NUCLEOTIDE SEQUENCE [LARGE SCALE GENOMIC DNA]</scope>
    <source>
        <strain evidence="2 3">DSM 19298</strain>
    </source>
</reference>
<dbReference type="AlphaFoldDB" id="A0A086ACN1"/>
<evidence type="ECO:0000313" key="3">
    <source>
        <dbReference type="Proteomes" id="UP000028705"/>
    </source>
</evidence>